<feature type="compositionally biased region" description="Low complexity" evidence="1">
    <location>
        <begin position="347"/>
        <end position="358"/>
    </location>
</feature>
<dbReference type="Proteomes" id="UP000250222">
    <property type="component" value="Unassembled WGS sequence"/>
</dbReference>
<feature type="compositionally biased region" description="Low complexity" evidence="1">
    <location>
        <begin position="299"/>
        <end position="310"/>
    </location>
</feature>
<feature type="region of interest" description="Disordered" evidence="1">
    <location>
        <begin position="347"/>
        <end position="366"/>
    </location>
</feature>
<evidence type="ECO:0000313" key="3">
    <source>
        <dbReference type="EMBL" id="SSA43260.1"/>
    </source>
</evidence>
<evidence type="ECO:0000256" key="2">
    <source>
        <dbReference type="SAM" id="Phobius"/>
    </source>
</evidence>
<feature type="compositionally biased region" description="Low complexity" evidence="1">
    <location>
        <begin position="23"/>
        <end position="33"/>
    </location>
</feature>
<dbReference type="AlphaFoldDB" id="A0A2Y9AG23"/>
<sequence>MSEGTDRPTGERRRRREAERAAARAAEQAGATRPLTRRELRWQQAEEAARLEAIATGELPLGQHHERPVPPPMTTPGSAPSAPSAPSTSAAPTPERGSAPSAPSAPASAPTPASAPASAPTPASAPPSEAPSAPPRIPSRRSLRERDPGPASAEQPQERTATGRRPVVRTPSTARGVRALDSTGQLTGIQPVVRPDAPDAPEAQPTAAPVEPEASPGPAVWSERATFSLDLDGPARAARAALPEPATGQSAEEPEDDDLPLRPRWVAIDAVSGASPDAAPSRRSLRAEDPAPEPEPEADVAPAPAPQTAEEPNPAVAAVKIAVLVLVAAILGALIWLLATGAFAGSPTALPTTTITTTHPEETSAS</sequence>
<feature type="compositionally biased region" description="Low complexity" evidence="1">
    <location>
        <begin position="75"/>
        <end position="122"/>
    </location>
</feature>
<feature type="region of interest" description="Disordered" evidence="1">
    <location>
        <begin position="1"/>
        <end position="310"/>
    </location>
</feature>
<accession>A0A2Y9AG23</accession>
<evidence type="ECO:0000313" key="4">
    <source>
        <dbReference type="Proteomes" id="UP000250222"/>
    </source>
</evidence>
<organism evidence="3 4">
    <name type="scientific">Georgenia satyanarayanai</name>
    <dbReference type="NCBI Taxonomy" id="860221"/>
    <lineage>
        <taxon>Bacteria</taxon>
        <taxon>Bacillati</taxon>
        <taxon>Actinomycetota</taxon>
        <taxon>Actinomycetes</taxon>
        <taxon>Micrococcales</taxon>
        <taxon>Bogoriellaceae</taxon>
        <taxon>Georgenia</taxon>
    </lineage>
</organism>
<dbReference type="EMBL" id="UETB01000008">
    <property type="protein sequence ID" value="SSA43260.1"/>
    <property type="molecule type" value="Genomic_DNA"/>
</dbReference>
<feature type="transmembrane region" description="Helical" evidence="2">
    <location>
        <begin position="317"/>
        <end position="339"/>
    </location>
</feature>
<protein>
    <submittedName>
        <fullName evidence="3">Meckel syndrome type 1 protein</fullName>
    </submittedName>
</protein>
<keyword evidence="2" id="KW-0812">Transmembrane</keyword>
<feature type="compositionally biased region" description="Basic and acidic residues" evidence="1">
    <location>
        <begin position="1"/>
        <end position="22"/>
    </location>
</feature>
<proteinExistence type="predicted"/>
<reference evidence="3 4" key="1">
    <citation type="submission" date="2016-10" db="EMBL/GenBank/DDBJ databases">
        <authorList>
            <person name="Cai Z."/>
        </authorList>
    </citation>
    <scope>NUCLEOTIDE SEQUENCE [LARGE SCALE GENOMIC DNA]</scope>
    <source>
        <strain evidence="3 4">CGMCC 1.10826</strain>
    </source>
</reference>
<feature type="compositionally biased region" description="Pro residues" evidence="1">
    <location>
        <begin position="123"/>
        <end position="137"/>
    </location>
</feature>
<keyword evidence="2" id="KW-0472">Membrane</keyword>
<keyword evidence="2" id="KW-1133">Transmembrane helix</keyword>
<gene>
    <name evidence="3" type="ORF">SAMN05216184_10823</name>
</gene>
<evidence type="ECO:0000256" key="1">
    <source>
        <dbReference type="SAM" id="MobiDB-lite"/>
    </source>
</evidence>
<dbReference type="RefSeq" id="WP_110852746.1">
    <property type="nucleotide sequence ID" value="NZ_QKLZ01000008.1"/>
</dbReference>
<name>A0A2Y9AG23_9MICO</name>
<keyword evidence="4" id="KW-1185">Reference proteome</keyword>